<dbReference type="PANTHER" id="PTHR36121">
    <property type="entry name" value="PROTEIN SXY"/>
    <property type="match status" value="1"/>
</dbReference>
<evidence type="ECO:0000313" key="2">
    <source>
        <dbReference type="EMBL" id="AJQ96162.1"/>
    </source>
</evidence>
<dbReference type="RefSeq" id="WP_211264561.1">
    <property type="nucleotide sequence ID" value="NZ_CP007142.1"/>
</dbReference>
<proteinExistence type="predicted"/>
<sequence>MNMRIRELQGLGKKSEEILNRAGISSVEEFMASDPFELYLTLKQSVPGVGLNFLYAMLGAQEHMHWQQIARERKTAILMRLDEMGIAP</sequence>
<dbReference type="KEGG" id="gsn:YC6258_04126"/>
<dbReference type="AlphaFoldDB" id="A0A0C5VN70"/>
<protein>
    <recommendedName>
        <fullName evidence="1">TfoX C-terminal domain-containing protein</fullName>
    </recommendedName>
</protein>
<dbReference type="Gene3D" id="1.10.150.20">
    <property type="entry name" value="5' to 3' exonuclease, C-terminal subdomain"/>
    <property type="match status" value="1"/>
</dbReference>
<dbReference type="PANTHER" id="PTHR36121:SF1">
    <property type="entry name" value="PROTEIN SXY"/>
    <property type="match status" value="1"/>
</dbReference>
<name>A0A0C5VN70_9GAMM</name>
<reference evidence="2 3" key="1">
    <citation type="submission" date="2014-01" db="EMBL/GenBank/DDBJ databases">
        <title>Full genme sequencing of cellulolytic bacterium Gynuella sunshinyii YC6258T gen. nov., sp. nov.</title>
        <authorList>
            <person name="Khan H."/>
            <person name="Chung E.J."/>
            <person name="Chung Y.R."/>
        </authorList>
    </citation>
    <scope>NUCLEOTIDE SEQUENCE [LARGE SCALE GENOMIC DNA]</scope>
    <source>
        <strain evidence="2 3">YC6258</strain>
    </source>
</reference>
<dbReference type="InterPro" id="IPR007077">
    <property type="entry name" value="TfoX_C"/>
</dbReference>
<dbReference type="Pfam" id="PF04994">
    <property type="entry name" value="TfoX_C"/>
    <property type="match status" value="1"/>
</dbReference>
<gene>
    <name evidence="2" type="ORF">YC6258_04126</name>
</gene>
<evidence type="ECO:0000313" key="3">
    <source>
        <dbReference type="Proteomes" id="UP000032266"/>
    </source>
</evidence>
<dbReference type="HOGENOM" id="CLU_163277_1_0_6"/>
<accession>A0A0C5VN70</accession>
<feature type="domain" description="TfoX C-terminal" evidence="1">
    <location>
        <begin position="1"/>
        <end position="78"/>
    </location>
</feature>
<dbReference type="EMBL" id="CP007142">
    <property type="protein sequence ID" value="AJQ96162.1"/>
    <property type="molecule type" value="Genomic_DNA"/>
</dbReference>
<evidence type="ECO:0000259" key="1">
    <source>
        <dbReference type="Pfam" id="PF04994"/>
    </source>
</evidence>
<organism evidence="2 3">
    <name type="scientific">Gynuella sunshinyii YC6258</name>
    <dbReference type="NCBI Taxonomy" id="1445510"/>
    <lineage>
        <taxon>Bacteria</taxon>
        <taxon>Pseudomonadati</taxon>
        <taxon>Pseudomonadota</taxon>
        <taxon>Gammaproteobacteria</taxon>
        <taxon>Oceanospirillales</taxon>
        <taxon>Saccharospirillaceae</taxon>
        <taxon>Gynuella</taxon>
    </lineage>
</organism>
<dbReference type="Proteomes" id="UP000032266">
    <property type="component" value="Chromosome"/>
</dbReference>
<dbReference type="InterPro" id="IPR047525">
    <property type="entry name" value="TfoX-like"/>
</dbReference>
<dbReference type="STRING" id="1445510.YC6258_04126"/>
<keyword evidence="3" id="KW-1185">Reference proteome</keyword>